<keyword evidence="2" id="KW-0238">DNA-binding</keyword>
<dbReference type="Proteomes" id="UP000801492">
    <property type="component" value="Unassembled WGS sequence"/>
</dbReference>
<evidence type="ECO:0000313" key="4">
    <source>
        <dbReference type="EMBL" id="KAF2890091.1"/>
    </source>
</evidence>
<evidence type="ECO:0000256" key="2">
    <source>
        <dbReference type="ARBA" id="ARBA00023125"/>
    </source>
</evidence>
<dbReference type="OrthoDB" id="6717120at2759"/>
<comment type="subcellular location">
    <subcellularLocation>
        <location evidence="1">Nucleus</location>
    </subcellularLocation>
</comment>
<dbReference type="EMBL" id="VTPC01058459">
    <property type="protein sequence ID" value="KAF2890091.1"/>
    <property type="molecule type" value="Genomic_DNA"/>
</dbReference>
<evidence type="ECO:0000259" key="3">
    <source>
        <dbReference type="PROSITE" id="PS51253"/>
    </source>
</evidence>
<dbReference type="Pfam" id="PF03221">
    <property type="entry name" value="HTH_Tnp_Tc5"/>
    <property type="match status" value="1"/>
</dbReference>
<name>A0A8K0CQZ9_IGNLU</name>
<dbReference type="PANTHER" id="PTHR19303:SF16">
    <property type="entry name" value="JERKY PROTEIN HOMOLOG-LIKE"/>
    <property type="match status" value="1"/>
</dbReference>
<dbReference type="PROSITE" id="PS51253">
    <property type="entry name" value="HTH_CENPB"/>
    <property type="match status" value="1"/>
</dbReference>
<dbReference type="InterPro" id="IPR050863">
    <property type="entry name" value="CenT-Element_Derived"/>
</dbReference>
<comment type="caution">
    <text evidence="4">The sequence shown here is derived from an EMBL/GenBank/DDBJ whole genome shotgun (WGS) entry which is preliminary data.</text>
</comment>
<keyword evidence="5" id="KW-1185">Reference proteome</keyword>
<dbReference type="AlphaFoldDB" id="A0A8K0CQZ9"/>
<organism evidence="4 5">
    <name type="scientific">Ignelater luminosus</name>
    <name type="common">Cucubano</name>
    <name type="synonym">Pyrophorus luminosus</name>
    <dbReference type="NCBI Taxonomy" id="2038154"/>
    <lineage>
        <taxon>Eukaryota</taxon>
        <taxon>Metazoa</taxon>
        <taxon>Ecdysozoa</taxon>
        <taxon>Arthropoda</taxon>
        <taxon>Hexapoda</taxon>
        <taxon>Insecta</taxon>
        <taxon>Pterygota</taxon>
        <taxon>Neoptera</taxon>
        <taxon>Endopterygota</taxon>
        <taxon>Coleoptera</taxon>
        <taxon>Polyphaga</taxon>
        <taxon>Elateriformia</taxon>
        <taxon>Elateroidea</taxon>
        <taxon>Elateridae</taxon>
        <taxon>Agrypninae</taxon>
        <taxon>Pyrophorini</taxon>
        <taxon>Ignelater</taxon>
    </lineage>
</organism>
<evidence type="ECO:0000256" key="1">
    <source>
        <dbReference type="ARBA" id="ARBA00004123"/>
    </source>
</evidence>
<protein>
    <recommendedName>
        <fullName evidence="3">HTH CENPB-type domain-containing protein</fullName>
    </recommendedName>
</protein>
<dbReference type="Pfam" id="PF03184">
    <property type="entry name" value="DDE_1"/>
    <property type="match status" value="1"/>
</dbReference>
<dbReference type="GO" id="GO:0003677">
    <property type="term" value="F:DNA binding"/>
    <property type="evidence" value="ECO:0007669"/>
    <property type="project" value="UniProtKB-KW"/>
</dbReference>
<sequence>MWFCQERRKGTPISEPIIKEKAVALHKKVEAGSEFAASEGWIDRWKTRHGVRFVSISGEKLSADAEAAKEFSVKFQEIVEENELLTCQVYNIDETGLNYKMLPNKTLAASNETVAGTKLIKDRLTIAPCSNGDVKGDIKAIFLPPNVTSLIQPMDQEVIEWLKRRYRRKYISSILEKSEEGCNILEAMKSLNIKDAIYTIAESWEELKPDTLRKSWRKLWPEVMTESDQIEDEQNYDTQEIVKDLQTVQVNVPANEVEEWIAQCDEDCETSEELNDDEIIAAVLENNSEETERGLGR</sequence>
<accession>A0A8K0CQZ9</accession>
<reference evidence="4" key="1">
    <citation type="submission" date="2019-08" db="EMBL/GenBank/DDBJ databases">
        <title>The genome of the North American firefly Photinus pyralis.</title>
        <authorList>
            <consortium name="Photinus pyralis genome working group"/>
            <person name="Fallon T.R."/>
            <person name="Sander Lower S.E."/>
            <person name="Weng J.-K."/>
        </authorList>
    </citation>
    <scope>NUCLEOTIDE SEQUENCE</scope>
    <source>
        <strain evidence="4">TRF0915ILg1</strain>
        <tissue evidence="4">Whole body</tissue>
    </source>
</reference>
<dbReference type="GO" id="GO:0005634">
    <property type="term" value="C:nucleus"/>
    <property type="evidence" value="ECO:0007669"/>
    <property type="project" value="UniProtKB-SubCell"/>
</dbReference>
<gene>
    <name evidence="4" type="ORF">ILUMI_16082</name>
</gene>
<evidence type="ECO:0000313" key="5">
    <source>
        <dbReference type="Proteomes" id="UP000801492"/>
    </source>
</evidence>
<dbReference type="InterPro" id="IPR006600">
    <property type="entry name" value="HTH_CenpB_DNA-bd_dom"/>
</dbReference>
<feature type="domain" description="HTH CENPB-type" evidence="3">
    <location>
        <begin position="1"/>
        <end position="55"/>
    </location>
</feature>
<dbReference type="Gene3D" id="1.10.10.60">
    <property type="entry name" value="Homeodomain-like"/>
    <property type="match status" value="1"/>
</dbReference>
<dbReference type="InterPro" id="IPR004875">
    <property type="entry name" value="DDE_SF_endonuclease_dom"/>
</dbReference>
<proteinExistence type="predicted"/>
<dbReference type="InterPro" id="IPR009057">
    <property type="entry name" value="Homeodomain-like_sf"/>
</dbReference>
<dbReference type="SUPFAM" id="SSF46689">
    <property type="entry name" value="Homeodomain-like"/>
    <property type="match status" value="1"/>
</dbReference>
<dbReference type="PANTHER" id="PTHR19303">
    <property type="entry name" value="TRANSPOSON"/>
    <property type="match status" value="1"/>
</dbReference>